<organism evidence="14 15">
    <name type="scientific">Canna indica</name>
    <name type="common">Indian-shot</name>
    <dbReference type="NCBI Taxonomy" id="4628"/>
    <lineage>
        <taxon>Eukaryota</taxon>
        <taxon>Viridiplantae</taxon>
        <taxon>Streptophyta</taxon>
        <taxon>Embryophyta</taxon>
        <taxon>Tracheophyta</taxon>
        <taxon>Spermatophyta</taxon>
        <taxon>Magnoliopsida</taxon>
        <taxon>Liliopsida</taxon>
        <taxon>Zingiberales</taxon>
        <taxon>Cannaceae</taxon>
        <taxon>Canna</taxon>
    </lineage>
</organism>
<evidence type="ECO:0000313" key="14">
    <source>
        <dbReference type="EMBL" id="WOL08588.1"/>
    </source>
</evidence>
<keyword evidence="15" id="KW-1185">Reference proteome</keyword>
<comment type="subcellular location">
    <subcellularLocation>
        <location evidence="2 13">Golgi apparatus membrane</location>
        <topology evidence="2 13">Single-pass type II membrane protein</topology>
    </subcellularLocation>
</comment>
<sequence>MEKLRLHAPSKKPFHKTSIAFILLFVLLTTFIFLTVYPNDFWLQSLVTGGCEPRRTRFSHFVDPVALPPPEPPLRILVGVLTVPSTYERRHLLRNAYFLQPNLTANAHVDVRFFLCNLTSDEQRVLVALEVMRYGDIVVLDCEENMNEGKTYAYFSSLPALFEETPYDYALKADDDTYIRLDEMALTLERMPREDLYLGLFIPCKNITDRMGWMTGMAYALSWDLVEWISRSEIPRKHRAIQPYGEDVVLASWLRDASRGKNRFDMNPKMYDYYEEPTPCYSHEFIPETIAVHKLKTNLKWAKTLEYFNATAGLKPSELYRI</sequence>
<dbReference type="Pfam" id="PF01762">
    <property type="entry name" value="Galactosyl_T"/>
    <property type="match status" value="1"/>
</dbReference>
<comment type="pathway">
    <text evidence="3">Protein modification; protein glycosylation.</text>
</comment>
<gene>
    <name evidence="14" type="ORF">Cni_G17341</name>
</gene>
<evidence type="ECO:0000256" key="7">
    <source>
        <dbReference type="ARBA" id="ARBA00022692"/>
    </source>
</evidence>
<name>A0AAQ3KKH2_9LILI</name>
<dbReference type="Proteomes" id="UP001327560">
    <property type="component" value="Chromosome 5"/>
</dbReference>
<keyword evidence="10 13" id="KW-0333">Golgi apparatus</keyword>
<evidence type="ECO:0000256" key="12">
    <source>
        <dbReference type="ARBA" id="ARBA00023211"/>
    </source>
</evidence>
<evidence type="ECO:0000256" key="3">
    <source>
        <dbReference type="ARBA" id="ARBA00004922"/>
    </source>
</evidence>
<evidence type="ECO:0000256" key="1">
    <source>
        <dbReference type="ARBA" id="ARBA00001936"/>
    </source>
</evidence>
<dbReference type="GO" id="GO:0016758">
    <property type="term" value="F:hexosyltransferase activity"/>
    <property type="evidence" value="ECO:0007669"/>
    <property type="project" value="InterPro"/>
</dbReference>
<evidence type="ECO:0000256" key="8">
    <source>
        <dbReference type="ARBA" id="ARBA00022968"/>
    </source>
</evidence>
<evidence type="ECO:0000256" key="4">
    <source>
        <dbReference type="ARBA" id="ARBA00008661"/>
    </source>
</evidence>
<accession>A0AAQ3KKH2</accession>
<evidence type="ECO:0000256" key="6">
    <source>
        <dbReference type="ARBA" id="ARBA00022679"/>
    </source>
</evidence>
<keyword evidence="7 13" id="KW-0812">Transmembrane</keyword>
<comment type="cofactor">
    <cofactor evidence="1 13">
        <name>Mn(2+)</name>
        <dbReference type="ChEBI" id="CHEBI:29035"/>
    </cofactor>
</comment>
<keyword evidence="12 13" id="KW-0464">Manganese</keyword>
<dbReference type="GO" id="GO:0000139">
    <property type="term" value="C:Golgi membrane"/>
    <property type="evidence" value="ECO:0007669"/>
    <property type="project" value="UniProtKB-SubCell"/>
</dbReference>
<feature type="transmembrane region" description="Helical" evidence="13">
    <location>
        <begin position="20"/>
        <end position="37"/>
    </location>
</feature>
<dbReference type="EC" id="2.4.1.-" evidence="13"/>
<keyword evidence="6" id="KW-0808">Transferase</keyword>
<evidence type="ECO:0000313" key="15">
    <source>
        <dbReference type="Proteomes" id="UP001327560"/>
    </source>
</evidence>
<comment type="similarity">
    <text evidence="4 13">Belongs to the glycosyltransferase 31 family.</text>
</comment>
<dbReference type="Gene3D" id="3.90.550.50">
    <property type="match status" value="1"/>
</dbReference>
<proteinExistence type="inferred from homology"/>
<evidence type="ECO:0000256" key="10">
    <source>
        <dbReference type="ARBA" id="ARBA00023034"/>
    </source>
</evidence>
<evidence type="ECO:0000256" key="2">
    <source>
        <dbReference type="ARBA" id="ARBA00004323"/>
    </source>
</evidence>
<evidence type="ECO:0000256" key="11">
    <source>
        <dbReference type="ARBA" id="ARBA00023136"/>
    </source>
</evidence>
<protein>
    <recommendedName>
        <fullName evidence="13">Hexosyltransferase</fullName>
        <ecNumber evidence="13">2.4.1.-</ecNumber>
    </recommendedName>
</protein>
<keyword evidence="5 13" id="KW-0328">Glycosyltransferase</keyword>
<evidence type="ECO:0000256" key="13">
    <source>
        <dbReference type="RuleBase" id="RU363063"/>
    </source>
</evidence>
<dbReference type="EMBL" id="CP136894">
    <property type="protein sequence ID" value="WOL08588.1"/>
    <property type="molecule type" value="Genomic_DNA"/>
</dbReference>
<keyword evidence="9 13" id="KW-1133">Transmembrane helix</keyword>
<dbReference type="PANTHER" id="PTHR11214:SF363">
    <property type="entry name" value="HEXOSYLTRANSFERASE"/>
    <property type="match status" value="1"/>
</dbReference>
<keyword evidence="11 13" id="KW-0472">Membrane</keyword>
<evidence type="ECO:0000256" key="5">
    <source>
        <dbReference type="ARBA" id="ARBA00022676"/>
    </source>
</evidence>
<keyword evidence="8 13" id="KW-0735">Signal-anchor</keyword>
<evidence type="ECO:0000256" key="9">
    <source>
        <dbReference type="ARBA" id="ARBA00022989"/>
    </source>
</evidence>
<dbReference type="AlphaFoldDB" id="A0AAQ3KKH2"/>
<dbReference type="FunFam" id="3.90.550.50:FF:000027">
    <property type="entry name" value="Hexosyltransferase"/>
    <property type="match status" value="1"/>
</dbReference>
<reference evidence="14 15" key="1">
    <citation type="submission" date="2023-10" db="EMBL/GenBank/DDBJ databases">
        <title>Chromosome-scale genome assembly provides insights into flower coloration mechanisms of Canna indica.</title>
        <authorList>
            <person name="Li C."/>
        </authorList>
    </citation>
    <scope>NUCLEOTIDE SEQUENCE [LARGE SCALE GENOMIC DNA]</scope>
    <source>
        <tissue evidence="14">Flower</tissue>
    </source>
</reference>
<dbReference type="PANTHER" id="PTHR11214">
    <property type="entry name" value="BETA-1,3-N-ACETYLGLUCOSAMINYLTRANSFERASE"/>
    <property type="match status" value="1"/>
</dbReference>
<dbReference type="InterPro" id="IPR002659">
    <property type="entry name" value="Glyco_trans_31"/>
</dbReference>